<dbReference type="Gene3D" id="3.40.50.12780">
    <property type="entry name" value="N-terminal domain of ligase-like"/>
    <property type="match status" value="1"/>
</dbReference>
<dbReference type="Pfam" id="PF00501">
    <property type="entry name" value="AMP-binding"/>
    <property type="match status" value="1"/>
</dbReference>
<dbReference type="Pfam" id="PF13193">
    <property type="entry name" value="AMP-binding_C"/>
    <property type="match status" value="1"/>
</dbReference>
<dbReference type="EMBL" id="JAPEUR010000334">
    <property type="protein sequence ID" value="KAJ4311391.1"/>
    <property type="molecule type" value="Genomic_DNA"/>
</dbReference>
<name>A0A9W8W3R9_9HYPO</name>
<comment type="caution">
    <text evidence="3">The sequence shown here is derived from an EMBL/GenBank/DDBJ whole genome shotgun (WGS) entry which is preliminary data.</text>
</comment>
<dbReference type="OrthoDB" id="10253115at2759"/>
<organism evidence="3 4">
    <name type="scientific">Fusarium piperis</name>
    <dbReference type="NCBI Taxonomy" id="1435070"/>
    <lineage>
        <taxon>Eukaryota</taxon>
        <taxon>Fungi</taxon>
        <taxon>Dikarya</taxon>
        <taxon>Ascomycota</taxon>
        <taxon>Pezizomycotina</taxon>
        <taxon>Sordariomycetes</taxon>
        <taxon>Hypocreomycetidae</taxon>
        <taxon>Hypocreales</taxon>
        <taxon>Nectriaceae</taxon>
        <taxon>Fusarium</taxon>
        <taxon>Fusarium solani species complex</taxon>
    </lineage>
</organism>
<evidence type="ECO:0000259" key="2">
    <source>
        <dbReference type="Pfam" id="PF13193"/>
    </source>
</evidence>
<dbReference type="Gene3D" id="3.30.300.30">
    <property type="match status" value="1"/>
</dbReference>
<dbReference type="AlphaFoldDB" id="A0A9W8W3R9"/>
<proteinExistence type="predicted"/>
<feature type="domain" description="AMP-binding enzyme C-terminal" evidence="2">
    <location>
        <begin position="483"/>
        <end position="565"/>
    </location>
</feature>
<evidence type="ECO:0000313" key="3">
    <source>
        <dbReference type="EMBL" id="KAJ4311391.1"/>
    </source>
</evidence>
<evidence type="ECO:0000259" key="1">
    <source>
        <dbReference type="Pfam" id="PF00501"/>
    </source>
</evidence>
<dbReference type="SUPFAM" id="SSF56801">
    <property type="entry name" value="Acetyl-CoA synthetase-like"/>
    <property type="match status" value="1"/>
</dbReference>
<dbReference type="InterPro" id="IPR020845">
    <property type="entry name" value="AMP-binding_CS"/>
</dbReference>
<dbReference type="InterPro" id="IPR045851">
    <property type="entry name" value="AMP-bd_C_sf"/>
</dbReference>
<reference evidence="3" key="1">
    <citation type="submission" date="2022-10" db="EMBL/GenBank/DDBJ databases">
        <title>Tapping the CABI collections for fungal endophytes: first genome assemblies for Collariella, Neodidymelliopsis, Ascochyta clinopodiicola, Didymella pomorum, Didymosphaeria variabile, Neocosmospora piperis and Neocucurbitaria cava.</title>
        <authorList>
            <person name="Hill R."/>
        </authorList>
    </citation>
    <scope>NUCLEOTIDE SEQUENCE</scope>
    <source>
        <strain evidence="3">IMI 366586</strain>
    </source>
</reference>
<dbReference type="PANTHER" id="PTHR43201:SF6">
    <property type="entry name" value="ACYL COA SYNTHETASE (EUROFUNG)"/>
    <property type="match status" value="1"/>
</dbReference>
<dbReference type="InterPro" id="IPR000873">
    <property type="entry name" value="AMP-dep_synth/lig_dom"/>
</dbReference>
<dbReference type="InterPro" id="IPR025110">
    <property type="entry name" value="AMP-bd_C"/>
</dbReference>
<gene>
    <name evidence="3" type="ORF">N0V84_010484</name>
</gene>
<dbReference type="Proteomes" id="UP001140502">
    <property type="component" value="Unassembled WGS sequence"/>
</dbReference>
<accession>A0A9W8W3R9</accession>
<dbReference type="PANTHER" id="PTHR43201">
    <property type="entry name" value="ACYL-COA SYNTHETASE"/>
    <property type="match status" value="1"/>
</dbReference>
<evidence type="ECO:0000313" key="4">
    <source>
        <dbReference type="Proteomes" id="UP001140502"/>
    </source>
</evidence>
<dbReference type="InterPro" id="IPR042099">
    <property type="entry name" value="ANL_N_sf"/>
</dbReference>
<dbReference type="GO" id="GO:0031956">
    <property type="term" value="F:medium-chain fatty acid-CoA ligase activity"/>
    <property type="evidence" value="ECO:0007669"/>
    <property type="project" value="TreeGrafter"/>
</dbReference>
<dbReference type="GO" id="GO:0006631">
    <property type="term" value="P:fatty acid metabolic process"/>
    <property type="evidence" value="ECO:0007669"/>
    <property type="project" value="TreeGrafter"/>
</dbReference>
<keyword evidence="4" id="KW-1185">Reference proteome</keyword>
<feature type="domain" description="AMP-dependent synthetase/ligase" evidence="1">
    <location>
        <begin position="43"/>
        <end position="427"/>
    </location>
</feature>
<protein>
    <submittedName>
        <fullName evidence="3">Uncharacterized protein</fullName>
    </submittedName>
</protein>
<sequence length="590" mass="64886">MAFTDLQPLGPGGVVTESKKGLSLVFGPEKPELLIKSLGSLIDEQAETFGARCAVSVPWQSTRLSYQDLADRSKVMAKAMLRMGLRHGDRVGIMAGNCYQYIDVFLGGSRIGCPVVVINNTFAPDELESAIHRVNCKLVFVASTIGTRPLEGHVQRLLHLHKPESLFERLVIIGDVIGEPSNKIKLQSYQDFIDSSGSDLDQDLQEAETQVLPSDVLNLQFTSGTTGMPKAASLTHINLINNARFNGNAMRLTKEDVVCCPPPLFHCFGLVMGFLAAFSYGSTIVFPSDTFNPQKVIDAVVAEKATALLGVPTMFIAELDVLEKSPVSITTIRTGLAAGSPVPKVLMEKLRKRMNIQGMLIAYGMTETSPVTFITSLDDSEEKMHNSIGRVFPHTGAKVIDIDGNIAPIGVRGEICTSGFALQKGYWEDEGKTQEVMKRDENGIRWMHTGDEGYIDEEGYGHITGRIKDIIIRGGENISPSDIENRLLSHPHIAESCVVGLEDYKYGEVVSCFLKASCHPQKRPSDDDVRAWVREHLGRIKSPEHIFWMGDKEVGHELPKTGSGKYQKHLIRDIGNAILKKKRTGVMARL</sequence>
<dbReference type="PROSITE" id="PS00455">
    <property type="entry name" value="AMP_BINDING"/>
    <property type="match status" value="1"/>
</dbReference>